<dbReference type="OrthoDB" id="4227365at2759"/>
<evidence type="ECO:0000313" key="6">
    <source>
        <dbReference type="EMBL" id="OJJ40619.1"/>
    </source>
</evidence>
<dbReference type="SUPFAM" id="SSF57701">
    <property type="entry name" value="Zn2/Cys6 DNA-binding domain"/>
    <property type="match status" value="1"/>
</dbReference>
<accession>A0A1L9S0B3</accession>
<evidence type="ECO:0000256" key="2">
    <source>
        <dbReference type="ARBA" id="ARBA00023125"/>
    </source>
</evidence>
<evidence type="ECO:0000256" key="4">
    <source>
        <dbReference type="ARBA" id="ARBA00023242"/>
    </source>
</evidence>
<dbReference type="InterPro" id="IPR036864">
    <property type="entry name" value="Zn2-C6_fun-type_DNA-bd_sf"/>
</dbReference>
<dbReference type="GO" id="GO:0003677">
    <property type="term" value="F:DNA binding"/>
    <property type="evidence" value="ECO:0007669"/>
    <property type="project" value="UniProtKB-KW"/>
</dbReference>
<evidence type="ECO:0000256" key="1">
    <source>
        <dbReference type="ARBA" id="ARBA00023015"/>
    </source>
</evidence>
<dbReference type="Proteomes" id="UP000184383">
    <property type="component" value="Unassembled WGS sequence"/>
</dbReference>
<dbReference type="VEuPathDB" id="FungiDB:ASPWEDRAFT_22784"/>
<name>A0A1L9S0B3_ASPWE</name>
<dbReference type="AlphaFoldDB" id="A0A1L9S0B3"/>
<evidence type="ECO:0008006" key="8">
    <source>
        <dbReference type="Google" id="ProtNLM"/>
    </source>
</evidence>
<keyword evidence="2" id="KW-0238">DNA-binding</keyword>
<dbReference type="InterPro" id="IPR001138">
    <property type="entry name" value="Zn2Cys6_DnaBD"/>
</dbReference>
<protein>
    <recommendedName>
        <fullName evidence="8">Zn(2)-C6 fungal-type domain-containing protein</fullName>
    </recommendedName>
</protein>
<dbReference type="GO" id="GO:0008270">
    <property type="term" value="F:zinc ion binding"/>
    <property type="evidence" value="ECO:0007669"/>
    <property type="project" value="InterPro"/>
</dbReference>
<feature type="compositionally biased region" description="Polar residues" evidence="5">
    <location>
        <begin position="201"/>
        <end position="218"/>
    </location>
</feature>
<feature type="compositionally biased region" description="Basic and acidic residues" evidence="5">
    <location>
        <begin position="252"/>
        <end position="261"/>
    </location>
</feature>
<dbReference type="EMBL" id="KV878209">
    <property type="protein sequence ID" value="OJJ40619.1"/>
    <property type="molecule type" value="Genomic_DNA"/>
</dbReference>
<proteinExistence type="predicted"/>
<keyword evidence="3" id="KW-0804">Transcription</keyword>
<feature type="region of interest" description="Disordered" evidence="5">
    <location>
        <begin position="196"/>
        <end position="261"/>
    </location>
</feature>
<organism evidence="6 7">
    <name type="scientific">Aspergillus wentii DTO 134E9</name>
    <dbReference type="NCBI Taxonomy" id="1073089"/>
    <lineage>
        <taxon>Eukaryota</taxon>
        <taxon>Fungi</taxon>
        <taxon>Dikarya</taxon>
        <taxon>Ascomycota</taxon>
        <taxon>Pezizomycotina</taxon>
        <taxon>Eurotiomycetes</taxon>
        <taxon>Eurotiomycetidae</taxon>
        <taxon>Eurotiales</taxon>
        <taxon>Aspergillaceae</taxon>
        <taxon>Aspergillus</taxon>
        <taxon>Aspergillus subgen. Cremei</taxon>
    </lineage>
</organism>
<dbReference type="GeneID" id="63748232"/>
<dbReference type="GO" id="GO:0000981">
    <property type="term" value="F:DNA-binding transcription factor activity, RNA polymerase II-specific"/>
    <property type="evidence" value="ECO:0007669"/>
    <property type="project" value="InterPro"/>
</dbReference>
<keyword evidence="1" id="KW-0805">Transcription regulation</keyword>
<evidence type="ECO:0000256" key="5">
    <source>
        <dbReference type="SAM" id="MobiDB-lite"/>
    </source>
</evidence>
<dbReference type="RefSeq" id="XP_040694295.1">
    <property type="nucleotide sequence ID" value="XM_040832384.1"/>
</dbReference>
<evidence type="ECO:0000313" key="7">
    <source>
        <dbReference type="Proteomes" id="UP000184383"/>
    </source>
</evidence>
<feature type="region of interest" description="Disordered" evidence="5">
    <location>
        <begin position="621"/>
        <end position="655"/>
    </location>
</feature>
<gene>
    <name evidence="6" type="ORF">ASPWEDRAFT_22784</name>
</gene>
<dbReference type="CDD" id="cd00067">
    <property type="entry name" value="GAL4"/>
    <property type="match status" value="1"/>
</dbReference>
<sequence length="718" mass="78914">MAHELPVGQLSPGSRLSSLVAAPHASLHHGPGPMRHTFHGSLTEDLASVTNEAPIPRGIPCGYPAQAHIHDSVQSQYFPLIHTGSHFEARPPIEYPGPHHGFSHETAHLVYSNHMDNSQGFTVGHTYPTSLLPSRSIPPTLSGLPFRSVFASHPQTVAPRMESAGGPPLYSSIPHNLQSTYQNNNFSLGYPQSFVEHQGKVSPSNDQSNSRGVSSSPTPGLEPGYSEGSDLNIVIEDPKSPNGYREKRMRTKKDAVKQKEESRLLKESGGACLWCYRKKKKCGPIHPCPLCTSTGRRCIRESSQLSLLVPPAHGLPSGETSQNAEGRVFQLATEVLCRLKIKAFQTTDDSRVVVNIRQPNTDLGIWVAEMSQLGITPSNGLNRELVFKLLDHVCSPEMDDIEARFPGHQLIKSASTMARLFAALSSFSKTQVYIRPADVDPGRMTMFYILTTFAQALCEMSNEFCSELTEAMRRKETQDNNPGIIGYSPSPKSPNPVWVAAGLYYRVIKGLLSFKPGPPIANIFDDIKPHLDEVHAHMWSVLRFFPFGQSSNTKASVKEALKNHVPNVSGLRCSDIAFWLDWREEVPPPTALHRQTDPYSGTSYDMESFLNEDFTLPTFLPGSGCDSTGDSQSPPQMSELLSPGDSEAASSSRASIQSLPHELDTLYEDLLDPLGTNGWDSTMAIDAFYRDATWDHGQCDQASTRVGFNPFNDVPLLS</sequence>
<keyword evidence="7" id="KW-1185">Reference proteome</keyword>
<evidence type="ECO:0000256" key="3">
    <source>
        <dbReference type="ARBA" id="ARBA00023163"/>
    </source>
</evidence>
<keyword evidence="4" id="KW-0539">Nucleus</keyword>
<feature type="compositionally biased region" description="Polar residues" evidence="5">
    <location>
        <begin position="625"/>
        <end position="636"/>
    </location>
</feature>
<reference evidence="7" key="1">
    <citation type="journal article" date="2017" name="Genome Biol.">
        <title>Comparative genomics reveals high biological diversity and specific adaptations in the industrially and medically important fungal genus Aspergillus.</title>
        <authorList>
            <person name="de Vries R.P."/>
            <person name="Riley R."/>
            <person name="Wiebenga A."/>
            <person name="Aguilar-Osorio G."/>
            <person name="Amillis S."/>
            <person name="Uchima C.A."/>
            <person name="Anderluh G."/>
            <person name="Asadollahi M."/>
            <person name="Askin M."/>
            <person name="Barry K."/>
            <person name="Battaglia E."/>
            <person name="Bayram O."/>
            <person name="Benocci T."/>
            <person name="Braus-Stromeyer S.A."/>
            <person name="Caldana C."/>
            <person name="Canovas D."/>
            <person name="Cerqueira G.C."/>
            <person name="Chen F."/>
            <person name="Chen W."/>
            <person name="Choi C."/>
            <person name="Clum A."/>
            <person name="Dos Santos R.A."/>
            <person name="Damasio A.R."/>
            <person name="Diallinas G."/>
            <person name="Emri T."/>
            <person name="Fekete E."/>
            <person name="Flipphi M."/>
            <person name="Freyberg S."/>
            <person name="Gallo A."/>
            <person name="Gournas C."/>
            <person name="Habgood R."/>
            <person name="Hainaut M."/>
            <person name="Harispe M.L."/>
            <person name="Henrissat B."/>
            <person name="Hilden K.S."/>
            <person name="Hope R."/>
            <person name="Hossain A."/>
            <person name="Karabika E."/>
            <person name="Karaffa L."/>
            <person name="Karanyi Z."/>
            <person name="Krasevec N."/>
            <person name="Kuo A."/>
            <person name="Kusch H."/>
            <person name="LaButti K."/>
            <person name="Lagendijk E.L."/>
            <person name="Lapidus A."/>
            <person name="Levasseur A."/>
            <person name="Lindquist E."/>
            <person name="Lipzen A."/>
            <person name="Logrieco A.F."/>
            <person name="MacCabe A."/>
            <person name="Maekelae M.R."/>
            <person name="Malavazi I."/>
            <person name="Melin P."/>
            <person name="Meyer V."/>
            <person name="Mielnichuk N."/>
            <person name="Miskei M."/>
            <person name="Molnar A.P."/>
            <person name="Mule G."/>
            <person name="Ngan C.Y."/>
            <person name="Orejas M."/>
            <person name="Orosz E."/>
            <person name="Ouedraogo J.P."/>
            <person name="Overkamp K.M."/>
            <person name="Park H.-S."/>
            <person name="Perrone G."/>
            <person name="Piumi F."/>
            <person name="Punt P.J."/>
            <person name="Ram A.F."/>
            <person name="Ramon A."/>
            <person name="Rauscher S."/>
            <person name="Record E."/>
            <person name="Riano-Pachon D.M."/>
            <person name="Robert V."/>
            <person name="Roehrig J."/>
            <person name="Ruller R."/>
            <person name="Salamov A."/>
            <person name="Salih N.S."/>
            <person name="Samson R.A."/>
            <person name="Sandor E."/>
            <person name="Sanguinetti M."/>
            <person name="Schuetze T."/>
            <person name="Sepcic K."/>
            <person name="Shelest E."/>
            <person name="Sherlock G."/>
            <person name="Sophianopoulou V."/>
            <person name="Squina F.M."/>
            <person name="Sun H."/>
            <person name="Susca A."/>
            <person name="Todd R.B."/>
            <person name="Tsang A."/>
            <person name="Unkles S.E."/>
            <person name="van de Wiele N."/>
            <person name="van Rossen-Uffink D."/>
            <person name="Oliveira J.V."/>
            <person name="Vesth T.C."/>
            <person name="Visser J."/>
            <person name="Yu J.-H."/>
            <person name="Zhou M."/>
            <person name="Andersen M.R."/>
            <person name="Archer D.B."/>
            <person name="Baker S.E."/>
            <person name="Benoit I."/>
            <person name="Brakhage A.A."/>
            <person name="Braus G.H."/>
            <person name="Fischer R."/>
            <person name="Frisvad J.C."/>
            <person name="Goldman G.H."/>
            <person name="Houbraken J."/>
            <person name="Oakley B."/>
            <person name="Pocsi I."/>
            <person name="Scazzocchio C."/>
            <person name="Seiboth B."/>
            <person name="vanKuyk P.A."/>
            <person name="Wortman J."/>
            <person name="Dyer P.S."/>
            <person name="Grigoriev I.V."/>
        </authorList>
    </citation>
    <scope>NUCLEOTIDE SEQUENCE [LARGE SCALE GENOMIC DNA]</scope>
    <source>
        <strain evidence="7">DTO 134E9</strain>
    </source>
</reference>